<sequence>MNSEQSEEQDGKPVGRRVFLGTLGLGALGVVTAPVLQRGLEGFLGSVAGKDPTGLTGLLPNGGGFRYYSVAASVPHKNATDYQLKIDGLVDRPRTYTLADLRALPQTRLVKDVQCVTGWRVPGTPFQGVRLSHLLDLAGVRGTAKAISFTCFDGTYTESLTLDQARRPDILVALRMQDKDISYEHGGPVRLYVAPMYFYKSAKWLSGITVTDRVEPGYWENLGYDVDAWVGKSNGRTDVPTS</sequence>
<dbReference type="Proteomes" id="UP000017984">
    <property type="component" value="Chromosome"/>
</dbReference>
<dbReference type="Gene3D" id="3.90.420.10">
    <property type="entry name" value="Oxidoreductase, molybdopterin-binding domain"/>
    <property type="match status" value="1"/>
</dbReference>
<dbReference type="InterPro" id="IPR000572">
    <property type="entry name" value="OxRdtase_Mopterin-bd_dom"/>
</dbReference>
<dbReference type="PANTHER" id="PTHR43032">
    <property type="entry name" value="PROTEIN-METHIONINE-SULFOXIDE REDUCTASE"/>
    <property type="match status" value="1"/>
</dbReference>
<evidence type="ECO:0000313" key="2">
    <source>
        <dbReference type="EMBL" id="EST21860.1"/>
    </source>
</evidence>
<reference evidence="2 3" key="1">
    <citation type="journal article" date="2014" name="Genome Announc.">
        <title>Draft Genome Sequence of Streptomyces roseochromogenes subsp. oscitans DS 12.976, Producer of the Aminocoumarin Antibiotic Clorobiocin.</title>
        <authorList>
            <person name="Ruckert C."/>
            <person name="Kalinowski J."/>
            <person name="Heide L."/>
            <person name="Apel A.K."/>
        </authorList>
    </citation>
    <scope>NUCLEOTIDE SEQUENCE [LARGE SCALE GENOMIC DNA]</scope>
    <source>
        <strain evidence="2 3">DS 12.976</strain>
    </source>
</reference>
<dbReference type="InterPro" id="IPR036374">
    <property type="entry name" value="OxRdtase_Mopterin-bd_sf"/>
</dbReference>
<keyword evidence="3" id="KW-1185">Reference proteome</keyword>
<evidence type="ECO:0000313" key="3">
    <source>
        <dbReference type="Proteomes" id="UP000017984"/>
    </source>
</evidence>
<dbReference type="RefSeq" id="WP_023551887.1">
    <property type="nucleotide sequence ID" value="NZ_CM002285.1"/>
</dbReference>
<protein>
    <submittedName>
        <fullName evidence="2">Oxidoreductase</fullName>
    </submittedName>
</protein>
<accession>V6JPK9</accession>
<feature type="domain" description="Oxidoreductase molybdopterin-binding" evidence="1">
    <location>
        <begin position="73"/>
        <end position="219"/>
    </location>
</feature>
<organism evidence="2 3">
    <name type="scientific">Streptomyces roseochromogenus subsp. oscitans DS 12.976</name>
    <dbReference type="NCBI Taxonomy" id="1352936"/>
    <lineage>
        <taxon>Bacteria</taxon>
        <taxon>Bacillati</taxon>
        <taxon>Actinomycetota</taxon>
        <taxon>Actinomycetes</taxon>
        <taxon>Kitasatosporales</taxon>
        <taxon>Streptomycetaceae</taxon>
        <taxon>Streptomyces</taxon>
    </lineage>
</organism>
<dbReference type="PANTHER" id="PTHR43032:SF4">
    <property type="entry name" value="OXIDOREDUCTASE MOLYBDOPTERIN-BINDING DOMAIN-CONTAINING PROTEIN"/>
    <property type="match status" value="1"/>
</dbReference>
<dbReference type="AlphaFoldDB" id="V6JPK9"/>
<dbReference type="Pfam" id="PF00174">
    <property type="entry name" value="Oxidored_molyb"/>
    <property type="match status" value="1"/>
</dbReference>
<dbReference type="EMBL" id="AWQX01000315">
    <property type="protein sequence ID" value="EST21860.1"/>
    <property type="molecule type" value="Genomic_DNA"/>
</dbReference>
<name>V6JPK9_STRRC</name>
<dbReference type="HOGENOM" id="CLU_1145578_0_0_11"/>
<gene>
    <name evidence="2" type="ORF">M878_36080</name>
</gene>
<dbReference type="STRING" id="1352936.M878_36080"/>
<evidence type="ECO:0000259" key="1">
    <source>
        <dbReference type="Pfam" id="PF00174"/>
    </source>
</evidence>
<dbReference type="PATRIC" id="fig|1352936.5.peg.7499"/>
<comment type="caution">
    <text evidence="2">The sequence shown here is derived from an EMBL/GenBank/DDBJ whole genome shotgun (WGS) entry which is preliminary data.</text>
</comment>
<dbReference type="OrthoDB" id="9795587at2"/>
<dbReference type="SUPFAM" id="SSF56524">
    <property type="entry name" value="Oxidoreductase molybdopterin-binding domain"/>
    <property type="match status" value="1"/>
</dbReference>
<proteinExistence type="predicted"/>